<organism evidence="2 3">
    <name type="scientific">Trifolium medium</name>
    <dbReference type="NCBI Taxonomy" id="97028"/>
    <lineage>
        <taxon>Eukaryota</taxon>
        <taxon>Viridiplantae</taxon>
        <taxon>Streptophyta</taxon>
        <taxon>Embryophyta</taxon>
        <taxon>Tracheophyta</taxon>
        <taxon>Spermatophyta</taxon>
        <taxon>Magnoliopsida</taxon>
        <taxon>eudicotyledons</taxon>
        <taxon>Gunneridae</taxon>
        <taxon>Pentapetalae</taxon>
        <taxon>rosids</taxon>
        <taxon>fabids</taxon>
        <taxon>Fabales</taxon>
        <taxon>Fabaceae</taxon>
        <taxon>Papilionoideae</taxon>
        <taxon>50 kb inversion clade</taxon>
        <taxon>NPAAA clade</taxon>
        <taxon>Hologalegina</taxon>
        <taxon>IRL clade</taxon>
        <taxon>Trifolieae</taxon>
        <taxon>Trifolium</taxon>
    </lineage>
</organism>
<dbReference type="AlphaFoldDB" id="A0A392VJS1"/>
<accession>A0A392VJS1</accession>
<reference evidence="2 3" key="1">
    <citation type="journal article" date="2018" name="Front. Plant Sci.">
        <title>Red Clover (Trifolium pratense) and Zigzag Clover (T. medium) - A Picture of Genomic Similarities and Differences.</title>
        <authorList>
            <person name="Dluhosova J."/>
            <person name="Istvanek J."/>
            <person name="Nedelnik J."/>
            <person name="Repkova J."/>
        </authorList>
    </citation>
    <scope>NUCLEOTIDE SEQUENCE [LARGE SCALE GENOMIC DNA]</scope>
    <source>
        <strain evidence="3">cv. 10/8</strain>
        <tissue evidence="2">Leaf</tissue>
    </source>
</reference>
<evidence type="ECO:0000313" key="3">
    <source>
        <dbReference type="Proteomes" id="UP000265520"/>
    </source>
</evidence>
<protein>
    <submittedName>
        <fullName evidence="2">Uncharacterized protein</fullName>
    </submittedName>
</protein>
<comment type="caution">
    <text evidence="2">The sequence shown here is derived from an EMBL/GenBank/DDBJ whole genome shotgun (WGS) entry which is preliminary data.</text>
</comment>
<evidence type="ECO:0000256" key="1">
    <source>
        <dbReference type="SAM" id="MobiDB-lite"/>
    </source>
</evidence>
<proteinExistence type="predicted"/>
<dbReference type="Proteomes" id="UP000265520">
    <property type="component" value="Unassembled WGS sequence"/>
</dbReference>
<feature type="compositionally biased region" description="Polar residues" evidence="1">
    <location>
        <begin position="8"/>
        <end position="25"/>
    </location>
</feature>
<sequence>PKQAGKSGANNKQPVKQQTPLSTGDYSCKSCKR</sequence>
<feature type="non-terminal residue" evidence="2">
    <location>
        <position position="1"/>
    </location>
</feature>
<keyword evidence="3" id="KW-1185">Reference proteome</keyword>
<feature type="region of interest" description="Disordered" evidence="1">
    <location>
        <begin position="1"/>
        <end position="33"/>
    </location>
</feature>
<evidence type="ECO:0000313" key="2">
    <source>
        <dbReference type="EMBL" id="MCI88157.1"/>
    </source>
</evidence>
<dbReference type="EMBL" id="LXQA011185507">
    <property type="protein sequence ID" value="MCI88157.1"/>
    <property type="molecule type" value="Genomic_DNA"/>
</dbReference>
<name>A0A392VJS1_9FABA</name>